<organism evidence="2 3">
    <name type="scientific">Paracoccus aurantius</name>
    <dbReference type="NCBI Taxonomy" id="3073814"/>
    <lineage>
        <taxon>Bacteria</taxon>
        <taxon>Pseudomonadati</taxon>
        <taxon>Pseudomonadota</taxon>
        <taxon>Alphaproteobacteria</taxon>
        <taxon>Rhodobacterales</taxon>
        <taxon>Paracoccaceae</taxon>
        <taxon>Paracoccus</taxon>
    </lineage>
</organism>
<evidence type="ECO:0000313" key="3">
    <source>
        <dbReference type="Proteomes" id="UP001269144"/>
    </source>
</evidence>
<proteinExistence type="predicted"/>
<accession>A0ABU2HNQ1</accession>
<evidence type="ECO:0000256" key="1">
    <source>
        <dbReference type="SAM" id="MobiDB-lite"/>
    </source>
</evidence>
<keyword evidence="3" id="KW-1185">Reference proteome</keyword>
<evidence type="ECO:0008006" key="4">
    <source>
        <dbReference type="Google" id="ProtNLM"/>
    </source>
</evidence>
<dbReference type="RefSeq" id="WP_311158447.1">
    <property type="nucleotide sequence ID" value="NZ_JAVQLW010000001.1"/>
</dbReference>
<name>A0ABU2HNQ1_9RHOB</name>
<protein>
    <recommendedName>
        <fullName evidence="4">Phosphoadenosine phosphosulfate reductase</fullName>
    </recommendedName>
</protein>
<dbReference type="InterPro" id="IPR029058">
    <property type="entry name" value="AB_hydrolase_fold"/>
</dbReference>
<sequence length="377" mass="42179">MNLDVREAIEDDDESLLEIDVTDPPATAEVGAAPRWLADLRGSNGKGFYHSLGDYALVFADRDSEHLLVSFDNLSSARDDTLGRDPWGYSFVAKNGWSQLGVMAFVPGWFRDEALFDELHRLAESGFFRRFRSVTLTGTSMGGYAACAFASLVPGCRVIAFSPQSTLMKDLVPWERRFSSGRKADWSGRFVDAPSECAAASKVWLVYDPHFEPDVSHVDRFKAANTIRLPARHAGHKSALFLRRAGVLSTIMREAIQDELTPTSFFRSCREGRKLPWYVNGLAEQLMERGNGRLLARLIEWLRNAELRGQARNIEKRAADAGLLKAPKGQGKRKAKKTQHDLPIHAEKSRAADLPVEQRGHDSEALRPWQEKQAPSI</sequence>
<dbReference type="SUPFAM" id="SSF53474">
    <property type="entry name" value="alpha/beta-Hydrolases"/>
    <property type="match status" value="1"/>
</dbReference>
<evidence type="ECO:0000313" key="2">
    <source>
        <dbReference type="EMBL" id="MDS9466254.1"/>
    </source>
</evidence>
<dbReference type="Proteomes" id="UP001269144">
    <property type="component" value="Unassembled WGS sequence"/>
</dbReference>
<comment type="caution">
    <text evidence="2">The sequence shown here is derived from an EMBL/GenBank/DDBJ whole genome shotgun (WGS) entry which is preliminary data.</text>
</comment>
<reference evidence="3" key="1">
    <citation type="submission" date="2023-07" db="EMBL/GenBank/DDBJ databases">
        <title>Paracoccus sp. MBLB3053 whole genome sequence.</title>
        <authorList>
            <person name="Hwang C.Y."/>
            <person name="Cho E.-S."/>
            <person name="Seo M.-J."/>
        </authorList>
    </citation>
    <scope>NUCLEOTIDE SEQUENCE [LARGE SCALE GENOMIC DNA]</scope>
    <source>
        <strain evidence="3">MBLB3053</strain>
    </source>
</reference>
<feature type="region of interest" description="Disordered" evidence="1">
    <location>
        <begin position="319"/>
        <end position="377"/>
    </location>
</feature>
<dbReference type="EMBL" id="JAVQLW010000001">
    <property type="protein sequence ID" value="MDS9466254.1"/>
    <property type="molecule type" value="Genomic_DNA"/>
</dbReference>
<gene>
    <name evidence="2" type="ORF">RGQ15_01535</name>
</gene>
<feature type="compositionally biased region" description="Basic and acidic residues" evidence="1">
    <location>
        <begin position="338"/>
        <end position="365"/>
    </location>
</feature>